<evidence type="ECO:0000256" key="6">
    <source>
        <dbReference type="ARBA" id="ARBA00023242"/>
    </source>
</evidence>
<dbReference type="GO" id="GO:0006352">
    <property type="term" value="P:DNA-templated transcription initiation"/>
    <property type="evidence" value="ECO:0007669"/>
    <property type="project" value="UniProtKB-UniRule"/>
</dbReference>
<evidence type="ECO:0000256" key="7">
    <source>
        <dbReference type="RuleBase" id="RU369086"/>
    </source>
</evidence>
<comment type="subcellular location">
    <subcellularLocation>
        <location evidence="1">Nucleus</location>
        <location evidence="1">Nucleolus</location>
    </subcellularLocation>
</comment>
<evidence type="ECO:0000259" key="10">
    <source>
        <dbReference type="Pfam" id="PF17875"/>
    </source>
</evidence>
<feature type="region of interest" description="Disordered" evidence="8">
    <location>
        <begin position="338"/>
        <end position="376"/>
    </location>
</feature>
<keyword evidence="5 7" id="KW-0804">Transcription</keyword>
<evidence type="ECO:0000256" key="8">
    <source>
        <dbReference type="SAM" id="MobiDB-lite"/>
    </source>
</evidence>
<dbReference type="Pfam" id="PF03876">
    <property type="entry name" value="SHS2_Rpb7-N"/>
    <property type="match status" value="1"/>
</dbReference>
<comment type="similarity">
    <text evidence="2">Belongs to the eukaryotic RPA43 RNA polymerase subunit family.</text>
</comment>
<dbReference type="Gene3D" id="3.30.1490.120">
    <property type="entry name" value="RNA polymerase Rpb7-like, N-terminal domain"/>
    <property type="match status" value="1"/>
</dbReference>
<dbReference type="InterPro" id="IPR005576">
    <property type="entry name" value="Rpb7-like_N"/>
</dbReference>
<dbReference type="PANTHER" id="PTHR12709:SF5">
    <property type="entry name" value="DNA-DIRECTED RNA POLYMERASE I SUBUNIT RPA43"/>
    <property type="match status" value="1"/>
</dbReference>
<feature type="compositionally biased region" description="Polar residues" evidence="8">
    <location>
        <begin position="417"/>
        <end position="442"/>
    </location>
</feature>
<feature type="compositionally biased region" description="Basic and acidic residues" evidence="8">
    <location>
        <begin position="228"/>
        <end position="243"/>
    </location>
</feature>
<dbReference type="InterPro" id="IPR041178">
    <property type="entry name" value="RPA43_OB"/>
</dbReference>
<dbReference type="PANTHER" id="PTHR12709">
    <property type="entry name" value="DNA-DIRECTED RNA POLYMERASE II, III"/>
    <property type="match status" value="1"/>
</dbReference>
<keyword evidence="12" id="KW-1185">Reference proteome</keyword>
<accession>A0AAV3ADN2</accession>
<dbReference type="EMBL" id="DYDO01000005">
    <property type="protein sequence ID" value="DBA25033.1"/>
    <property type="molecule type" value="Genomic_DNA"/>
</dbReference>
<comment type="function">
    <text evidence="7">DNA-dependent RNA polymerase which catalyzes the transcription of DNA into RNA using the four ribonucleoside triphosphates as substrates.</text>
</comment>
<dbReference type="Gene3D" id="2.40.50.1060">
    <property type="match status" value="1"/>
</dbReference>
<keyword evidence="3 7" id="KW-0240">DNA-directed RNA polymerase</keyword>
<evidence type="ECO:0000313" key="11">
    <source>
        <dbReference type="EMBL" id="DBA25033.1"/>
    </source>
</evidence>
<feature type="compositionally biased region" description="Polar residues" evidence="8">
    <location>
        <begin position="246"/>
        <end position="258"/>
    </location>
</feature>
<organism evidence="11 12">
    <name type="scientific">Pyxicephalus adspersus</name>
    <name type="common">African bullfrog</name>
    <dbReference type="NCBI Taxonomy" id="30357"/>
    <lineage>
        <taxon>Eukaryota</taxon>
        <taxon>Metazoa</taxon>
        <taxon>Chordata</taxon>
        <taxon>Craniata</taxon>
        <taxon>Vertebrata</taxon>
        <taxon>Euteleostomi</taxon>
        <taxon>Amphibia</taxon>
        <taxon>Batrachia</taxon>
        <taxon>Anura</taxon>
        <taxon>Neobatrachia</taxon>
        <taxon>Ranoidea</taxon>
        <taxon>Pyxicephalidae</taxon>
        <taxon>Pyxicephalinae</taxon>
        <taxon>Pyxicephalus</taxon>
    </lineage>
</organism>
<keyword evidence="6 7" id="KW-0539">Nucleus</keyword>
<dbReference type="GO" id="GO:0005736">
    <property type="term" value="C:RNA polymerase I complex"/>
    <property type="evidence" value="ECO:0007669"/>
    <property type="project" value="TreeGrafter"/>
</dbReference>
<name>A0AAV3ADN2_PYXAD</name>
<dbReference type="CDD" id="cd04328">
    <property type="entry name" value="RNAP_I_Rpa43_N"/>
    <property type="match status" value="1"/>
</dbReference>
<reference evidence="11" key="1">
    <citation type="thesis" date="2020" institute="ProQuest LLC" country="789 East Eisenhower Parkway, Ann Arbor, MI, USA">
        <title>Comparative Genomics and Chromosome Evolution.</title>
        <authorList>
            <person name="Mudd A.B."/>
        </authorList>
    </citation>
    <scope>NUCLEOTIDE SEQUENCE</scope>
    <source>
        <strain evidence="11">1538</strain>
        <tissue evidence="11">Blood</tissue>
    </source>
</reference>
<evidence type="ECO:0000256" key="1">
    <source>
        <dbReference type="ARBA" id="ARBA00004604"/>
    </source>
</evidence>
<dbReference type="GO" id="GO:0006362">
    <property type="term" value="P:transcription elongation by RNA polymerase I"/>
    <property type="evidence" value="ECO:0007669"/>
    <property type="project" value="TreeGrafter"/>
</dbReference>
<dbReference type="InterPro" id="IPR045113">
    <property type="entry name" value="Rpb7-like"/>
</dbReference>
<evidence type="ECO:0000256" key="4">
    <source>
        <dbReference type="ARBA" id="ARBA00022553"/>
    </source>
</evidence>
<dbReference type="InterPro" id="IPR036898">
    <property type="entry name" value="RNA_pol_Rpb7-like_N_sf"/>
</dbReference>
<feature type="compositionally biased region" description="Basic residues" evidence="8">
    <location>
        <begin position="399"/>
        <end position="408"/>
    </location>
</feature>
<dbReference type="InterPro" id="IPR041901">
    <property type="entry name" value="RNAP_I_Rpa43_N"/>
</dbReference>
<sequence length="490" mass="54021">MADTGNAASSTALGANVPSTAVPAAQSAPFSCPLLPSFSEACKLVNSQHSCLVLRTHRRPLALSPRYLNKKKSGIQEQLGEELLKYSSRLKGVPVAYDNIKIVGELGDIHDDVGYIHLNVQADFVLFQPKPGQKLVGIVNKVAPSHIGCLVHGCFNASIPRPVRVPIEGWQHIGVKIGDHLEFDVFRLDSDAVGVSCIRGKLNKQMEADFLQRINQTTIEQTCEVSSDTEKAPEDGTDTDPKVIPETQNVPECSSDPNMTVEETPKKKSKKRKYEEMSDFTEVDASIENISVEDGMKNVDGISKKVRKKRKHNDSLHNVDIDNNNIINVKVEEGSIDENESLVSSGQEPPKKSKKKKHRDNSEQGLNETLQNGTTHEQAFNENSLLDLSAESGIVENLKKKRKKKHKLSPAIDDSILDSTNGGTDFASQESLLNDLTMQQETPKQKKHKKKHLANVLAGNEDGAYLGGDRNLPAESQEFTEPKAKKKRKE</sequence>
<gene>
    <name evidence="11" type="ORF">GDO54_012606</name>
</gene>
<evidence type="ECO:0000313" key="12">
    <source>
        <dbReference type="Proteomes" id="UP001181693"/>
    </source>
</evidence>
<feature type="region of interest" description="Disordered" evidence="8">
    <location>
        <begin position="399"/>
        <end position="490"/>
    </location>
</feature>
<comment type="caution">
    <text evidence="11">The sequence shown here is derived from an EMBL/GenBank/DDBJ whole genome shotgun (WGS) entry which is preliminary data.</text>
</comment>
<evidence type="ECO:0000256" key="3">
    <source>
        <dbReference type="ARBA" id="ARBA00022478"/>
    </source>
</evidence>
<evidence type="ECO:0000259" key="9">
    <source>
        <dbReference type="Pfam" id="PF03876"/>
    </source>
</evidence>
<dbReference type="Proteomes" id="UP001181693">
    <property type="component" value="Unassembled WGS sequence"/>
</dbReference>
<dbReference type="AlphaFoldDB" id="A0AAV3ADN2"/>
<feature type="region of interest" description="Disordered" evidence="8">
    <location>
        <begin position="222"/>
        <end position="275"/>
    </location>
</feature>
<protein>
    <recommendedName>
        <fullName evidence="7">DNA-directed RNA polymerase subunit</fullName>
    </recommendedName>
</protein>
<evidence type="ECO:0000256" key="2">
    <source>
        <dbReference type="ARBA" id="ARBA00005930"/>
    </source>
</evidence>
<dbReference type="FunFam" id="3.30.1490.120:FF:000003">
    <property type="entry name" value="DNA-directed RNA polymerase I subunit RPA43"/>
    <property type="match status" value="1"/>
</dbReference>
<evidence type="ECO:0000256" key="5">
    <source>
        <dbReference type="ARBA" id="ARBA00023163"/>
    </source>
</evidence>
<proteinExistence type="inferred from homology"/>
<dbReference type="Pfam" id="PF17875">
    <property type="entry name" value="RPA43_OB"/>
    <property type="match status" value="1"/>
</dbReference>
<feature type="domain" description="RNA polymerase Rpb7-like N-terminal" evidence="9">
    <location>
        <begin position="63"/>
        <end position="112"/>
    </location>
</feature>
<feature type="compositionally biased region" description="Polar residues" evidence="8">
    <location>
        <begin position="363"/>
        <end position="376"/>
    </location>
</feature>
<feature type="domain" description="RPA43 OB" evidence="10">
    <location>
        <begin position="129"/>
        <end position="227"/>
    </location>
</feature>
<keyword evidence="4" id="KW-0597">Phosphoprotein</keyword>